<organism evidence="6 7">
    <name type="scientific">Enterovibrio norvegicus</name>
    <dbReference type="NCBI Taxonomy" id="188144"/>
    <lineage>
        <taxon>Bacteria</taxon>
        <taxon>Pseudomonadati</taxon>
        <taxon>Pseudomonadota</taxon>
        <taxon>Gammaproteobacteria</taxon>
        <taxon>Vibrionales</taxon>
        <taxon>Vibrionaceae</taxon>
        <taxon>Enterovibrio</taxon>
    </lineage>
</organism>
<evidence type="ECO:0000256" key="4">
    <source>
        <dbReference type="ARBA" id="ARBA00023163"/>
    </source>
</evidence>
<dbReference type="Pfam" id="PF00126">
    <property type="entry name" value="HTH_1"/>
    <property type="match status" value="1"/>
</dbReference>
<dbReference type="Gene3D" id="1.10.10.10">
    <property type="entry name" value="Winged helix-like DNA-binding domain superfamily/Winged helix DNA-binding domain"/>
    <property type="match status" value="1"/>
</dbReference>
<gene>
    <name evidence="6" type="ORF">BCT23_18815</name>
</gene>
<evidence type="ECO:0000256" key="1">
    <source>
        <dbReference type="ARBA" id="ARBA00009437"/>
    </source>
</evidence>
<dbReference type="STRING" id="1190603.A1OO_11485"/>
<proteinExistence type="inferred from homology"/>
<dbReference type="InterPro" id="IPR000847">
    <property type="entry name" value="LysR_HTH_N"/>
</dbReference>
<dbReference type="AlphaFoldDB" id="A0A2N7L929"/>
<dbReference type="SUPFAM" id="SSF46785">
    <property type="entry name" value="Winged helix' DNA-binding domain"/>
    <property type="match status" value="1"/>
</dbReference>
<comment type="caution">
    <text evidence="6">The sequence shown here is derived from an EMBL/GenBank/DDBJ whole genome shotgun (WGS) entry which is preliminary data.</text>
</comment>
<dbReference type="CDD" id="cd05466">
    <property type="entry name" value="PBP2_LTTR_substrate"/>
    <property type="match status" value="1"/>
</dbReference>
<name>A0A2N7L929_9GAMM</name>
<dbReference type="EMBL" id="MDAL01000026">
    <property type="protein sequence ID" value="PMN90772.1"/>
    <property type="molecule type" value="Genomic_DNA"/>
</dbReference>
<dbReference type="InterPro" id="IPR036388">
    <property type="entry name" value="WH-like_DNA-bd_sf"/>
</dbReference>
<keyword evidence="2" id="KW-0805">Transcription regulation</keyword>
<evidence type="ECO:0000256" key="2">
    <source>
        <dbReference type="ARBA" id="ARBA00023015"/>
    </source>
</evidence>
<evidence type="ECO:0000256" key="3">
    <source>
        <dbReference type="ARBA" id="ARBA00023125"/>
    </source>
</evidence>
<dbReference type="InterPro" id="IPR036390">
    <property type="entry name" value="WH_DNA-bd_sf"/>
</dbReference>
<sequence>MNLKRIETFVLVATLRSFRKAAEQQFTTQPAISSRIAGLEKELGVILFDRDASPISLTAKGRELLPYAEKMLISAEQFERRAENNALLSGTLRLGVSESIVHTWLTAFLRCLHDKFPSLDIDVTVDVTSNLRHDLLDRTLDLAFLMGPVSEPSVTNLPLCSYPLAWVASPSIALPDSVESLEHLAPWPIITYARNTLPFCEIKEHVAQADVSGVHFFTSSSLSACLRMTADGLGVATLPMAIAAPEIASGRLRIVECNWTPSPLEFTASFMRAPLNGAAQEAAKLATQVAARHVGEHTLIE</sequence>
<dbReference type="PRINTS" id="PR00039">
    <property type="entry name" value="HTHLYSR"/>
</dbReference>
<dbReference type="RefSeq" id="WP_102315925.1">
    <property type="nucleotide sequence ID" value="NZ_JBFRLP010000015.1"/>
</dbReference>
<reference evidence="7" key="1">
    <citation type="submission" date="2016-07" db="EMBL/GenBank/DDBJ databases">
        <title>Nontailed viruses are major unrecognized killers of bacteria in the ocean.</title>
        <authorList>
            <person name="Kauffman K."/>
            <person name="Hussain F."/>
            <person name="Yang J."/>
            <person name="Arevalo P."/>
            <person name="Brown J."/>
            <person name="Cutler M."/>
            <person name="Kelly L."/>
            <person name="Polz M.F."/>
        </authorList>
    </citation>
    <scope>NUCLEOTIDE SEQUENCE [LARGE SCALE GENOMIC DNA]</scope>
    <source>
        <strain evidence="7">10N.261.45.A10</strain>
    </source>
</reference>
<evidence type="ECO:0000313" key="7">
    <source>
        <dbReference type="Proteomes" id="UP000235387"/>
    </source>
</evidence>
<dbReference type="Gene3D" id="3.40.190.290">
    <property type="match status" value="1"/>
</dbReference>
<dbReference type="InterPro" id="IPR005119">
    <property type="entry name" value="LysR_subst-bd"/>
</dbReference>
<evidence type="ECO:0000313" key="6">
    <source>
        <dbReference type="EMBL" id="PMN90772.1"/>
    </source>
</evidence>
<dbReference type="PROSITE" id="PS50931">
    <property type="entry name" value="HTH_LYSR"/>
    <property type="match status" value="1"/>
</dbReference>
<dbReference type="GO" id="GO:0003700">
    <property type="term" value="F:DNA-binding transcription factor activity"/>
    <property type="evidence" value="ECO:0007669"/>
    <property type="project" value="InterPro"/>
</dbReference>
<accession>A0A2N7L929</accession>
<protein>
    <submittedName>
        <fullName evidence="6">LysR family transcriptional regulator</fullName>
    </submittedName>
</protein>
<dbReference type="PANTHER" id="PTHR30126">
    <property type="entry name" value="HTH-TYPE TRANSCRIPTIONAL REGULATOR"/>
    <property type="match status" value="1"/>
</dbReference>
<dbReference type="Proteomes" id="UP000235387">
    <property type="component" value="Unassembled WGS sequence"/>
</dbReference>
<comment type="similarity">
    <text evidence="1">Belongs to the LysR transcriptional regulatory family.</text>
</comment>
<dbReference type="FunFam" id="1.10.10.10:FF:000001">
    <property type="entry name" value="LysR family transcriptional regulator"/>
    <property type="match status" value="1"/>
</dbReference>
<keyword evidence="4" id="KW-0804">Transcription</keyword>
<feature type="domain" description="HTH lysR-type" evidence="5">
    <location>
        <begin position="1"/>
        <end position="58"/>
    </location>
</feature>
<dbReference type="SUPFAM" id="SSF53850">
    <property type="entry name" value="Periplasmic binding protein-like II"/>
    <property type="match status" value="1"/>
</dbReference>
<dbReference type="PANTHER" id="PTHR30126:SF77">
    <property type="entry name" value="TRANSCRIPTIONAL REGULATORY PROTEIN"/>
    <property type="match status" value="1"/>
</dbReference>
<dbReference type="Pfam" id="PF03466">
    <property type="entry name" value="LysR_substrate"/>
    <property type="match status" value="1"/>
</dbReference>
<evidence type="ECO:0000259" key="5">
    <source>
        <dbReference type="PROSITE" id="PS50931"/>
    </source>
</evidence>
<dbReference type="GO" id="GO:0000976">
    <property type="term" value="F:transcription cis-regulatory region binding"/>
    <property type="evidence" value="ECO:0007669"/>
    <property type="project" value="TreeGrafter"/>
</dbReference>
<keyword evidence="3" id="KW-0238">DNA-binding</keyword>